<gene>
    <name evidence="1" type="ORF">LCGC14_0966840</name>
</gene>
<protein>
    <submittedName>
        <fullName evidence="1">Uncharacterized protein</fullName>
    </submittedName>
</protein>
<accession>A0A0F9RJD0</accession>
<proteinExistence type="predicted"/>
<dbReference type="EMBL" id="LAZR01003532">
    <property type="protein sequence ID" value="KKN17333.1"/>
    <property type="molecule type" value="Genomic_DNA"/>
</dbReference>
<dbReference type="AlphaFoldDB" id="A0A0F9RJD0"/>
<comment type="caution">
    <text evidence="1">The sequence shown here is derived from an EMBL/GenBank/DDBJ whole genome shotgun (WGS) entry which is preliminary data.</text>
</comment>
<name>A0A0F9RJD0_9ZZZZ</name>
<reference evidence="1" key="1">
    <citation type="journal article" date="2015" name="Nature">
        <title>Complex archaea that bridge the gap between prokaryotes and eukaryotes.</title>
        <authorList>
            <person name="Spang A."/>
            <person name="Saw J.H."/>
            <person name="Jorgensen S.L."/>
            <person name="Zaremba-Niedzwiedzka K."/>
            <person name="Martijn J."/>
            <person name="Lind A.E."/>
            <person name="van Eijk R."/>
            <person name="Schleper C."/>
            <person name="Guy L."/>
            <person name="Ettema T.J."/>
        </authorList>
    </citation>
    <scope>NUCLEOTIDE SEQUENCE</scope>
</reference>
<evidence type="ECO:0000313" key="1">
    <source>
        <dbReference type="EMBL" id="KKN17333.1"/>
    </source>
</evidence>
<organism evidence="1">
    <name type="scientific">marine sediment metagenome</name>
    <dbReference type="NCBI Taxonomy" id="412755"/>
    <lineage>
        <taxon>unclassified sequences</taxon>
        <taxon>metagenomes</taxon>
        <taxon>ecological metagenomes</taxon>
    </lineage>
</organism>
<sequence length="69" mass="7499">MEQIQEVSSEEDPDNSGAEMVKSIVKCAMAIGACLQQGYRVAIAIRSAGEALRKKGNAPDLKIVKRHEK</sequence>